<name>A0A4Q0ZLJ7_9BACT</name>
<dbReference type="OrthoDB" id="5347297at2"/>
<dbReference type="RefSeq" id="WP_128986364.1">
    <property type="nucleotide sequence ID" value="NZ_PDJZ01000005.1"/>
</dbReference>
<evidence type="ECO:0000313" key="2">
    <source>
        <dbReference type="Proteomes" id="UP000290870"/>
    </source>
</evidence>
<dbReference type="EMBL" id="PDJZ01000005">
    <property type="protein sequence ID" value="RXJ84408.1"/>
    <property type="molecule type" value="Genomic_DNA"/>
</dbReference>
<proteinExistence type="predicted"/>
<dbReference type="Proteomes" id="UP000290870">
    <property type="component" value="Unassembled WGS sequence"/>
</dbReference>
<reference evidence="1 2" key="1">
    <citation type="submission" date="2017-10" db="EMBL/GenBank/DDBJ databases">
        <title>Genomics of the genus Arcobacter.</title>
        <authorList>
            <person name="Perez-Cataluna A."/>
            <person name="Figueras M.J."/>
        </authorList>
    </citation>
    <scope>NUCLEOTIDE SEQUENCE [LARGE SCALE GENOMIC DNA]</scope>
    <source>
        <strain evidence="1 2">F26</strain>
    </source>
</reference>
<comment type="caution">
    <text evidence="1">The sequence shown here is derived from an EMBL/GenBank/DDBJ whole genome shotgun (WGS) entry which is preliminary data.</text>
</comment>
<accession>A0A4Q0ZLJ7</accession>
<sequence length="340" mass="40632">MFLPFKSAKSYGIVHTENYFSFLGFCKNVNNDEIQKVDVFLNDKLIDTIDADKNLQKINDLYDTNGFSFVYYLPEIYVGEKHEISFKNHETKEELQNSPYQLINKSNPHFNELSFLYSLTLPIDKNKINDIYCPNNIGFLAFGNFIEDKEFINYINYICDNFTYKLIGFCFSNEDLEKSTNIFSKKVHFKIIQNINDLRINIELFIWGYAERNFSNKIISKLINKNIFQVCFNLSLKNQTLEESYNKNPNLNFIHQNLIKLNFDVNEIEKSYNNIYIHINKIAKKYIPSDIWENITPKTNSFYIFNELFLKYIMVSKEFKEFYFDFYTNLRSLFYTENLK</sequence>
<dbReference type="AlphaFoldDB" id="A0A4Q0ZLJ7"/>
<organism evidence="1 2">
    <name type="scientific">Arcobacter cloacae</name>
    <dbReference type="NCBI Taxonomy" id="1054034"/>
    <lineage>
        <taxon>Bacteria</taxon>
        <taxon>Pseudomonadati</taxon>
        <taxon>Campylobacterota</taxon>
        <taxon>Epsilonproteobacteria</taxon>
        <taxon>Campylobacterales</taxon>
        <taxon>Arcobacteraceae</taxon>
        <taxon>Arcobacter</taxon>
    </lineage>
</organism>
<gene>
    <name evidence="1" type="ORF">CRU90_05935</name>
</gene>
<evidence type="ECO:0000313" key="1">
    <source>
        <dbReference type="EMBL" id="RXJ84408.1"/>
    </source>
</evidence>
<protein>
    <submittedName>
        <fullName evidence="1">Uncharacterized protein</fullName>
    </submittedName>
</protein>